<proteinExistence type="predicted"/>
<name>A0A1I3BDC1_9RHOB</name>
<reference evidence="2 3" key="1">
    <citation type="submission" date="2016-10" db="EMBL/GenBank/DDBJ databases">
        <authorList>
            <person name="de Groot N.N."/>
        </authorList>
    </citation>
    <scope>NUCLEOTIDE SEQUENCE [LARGE SCALE GENOMIC DNA]</scope>
    <source>
        <strain evidence="2 3">CGMCC 1.11030</strain>
    </source>
</reference>
<dbReference type="EMBL" id="FOQH01000001">
    <property type="protein sequence ID" value="SFH60307.1"/>
    <property type="molecule type" value="Genomic_DNA"/>
</dbReference>
<sequence>MKRMAVRPAASLAAVEERRSIPGTWAHDLPARHRCASDAATPSFACTVRVDPAGRGEAATGGPEGPAPSALEDLGPGAPAQPRSSAAGSAVRP</sequence>
<gene>
    <name evidence="2" type="ORF">SAMN05216258_10110</name>
</gene>
<feature type="region of interest" description="Disordered" evidence="1">
    <location>
        <begin position="53"/>
        <end position="93"/>
    </location>
</feature>
<evidence type="ECO:0000313" key="3">
    <source>
        <dbReference type="Proteomes" id="UP000199377"/>
    </source>
</evidence>
<accession>A0A1I3BDC1</accession>
<evidence type="ECO:0000256" key="1">
    <source>
        <dbReference type="SAM" id="MobiDB-lite"/>
    </source>
</evidence>
<organism evidence="2 3">
    <name type="scientific">Albimonas pacifica</name>
    <dbReference type="NCBI Taxonomy" id="1114924"/>
    <lineage>
        <taxon>Bacteria</taxon>
        <taxon>Pseudomonadati</taxon>
        <taxon>Pseudomonadota</taxon>
        <taxon>Alphaproteobacteria</taxon>
        <taxon>Rhodobacterales</taxon>
        <taxon>Paracoccaceae</taxon>
        <taxon>Albimonas</taxon>
    </lineage>
</organism>
<keyword evidence="3" id="KW-1185">Reference proteome</keyword>
<dbReference type="AlphaFoldDB" id="A0A1I3BDC1"/>
<protein>
    <submittedName>
        <fullName evidence="2">Uncharacterized protein</fullName>
    </submittedName>
</protein>
<dbReference type="Proteomes" id="UP000199377">
    <property type="component" value="Unassembled WGS sequence"/>
</dbReference>
<evidence type="ECO:0000313" key="2">
    <source>
        <dbReference type="EMBL" id="SFH60307.1"/>
    </source>
</evidence>